<feature type="binding site" evidence="12">
    <location>
        <begin position="83"/>
        <end position="85"/>
    </location>
    <ligand>
        <name>L-histidine</name>
        <dbReference type="ChEBI" id="CHEBI:57595"/>
    </ligand>
</feature>
<dbReference type="GO" id="GO:0005524">
    <property type="term" value="F:ATP binding"/>
    <property type="evidence" value="ECO:0007669"/>
    <property type="project" value="UniProtKB-UniRule"/>
</dbReference>
<dbReference type="InterPro" id="IPR041715">
    <property type="entry name" value="HisRS-like_core"/>
</dbReference>
<accession>A0A3A1Y7S3</accession>
<keyword evidence="15" id="KW-1185">Reference proteome</keyword>
<dbReference type="HAMAP" id="MF_00127">
    <property type="entry name" value="His_tRNA_synth"/>
    <property type="match status" value="1"/>
</dbReference>
<proteinExistence type="inferred from homology"/>
<evidence type="ECO:0000256" key="1">
    <source>
        <dbReference type="ARBA" id="ARBA00004496"/>
    </source>
</evidence>
<sequence>MSKVIKSLRGFNDVLPQDTYQFNSVLRTLEQILAQYCINEIKVPYLESTALFARGVGEATDIVEKEMFSFTTNDQESVSLRPEGTAGTMRACIEHGLSYNQEQRLYYFGPMFRYERPQKGRYRQFHQLGVEILGIRNPALDAEVLLMCAEFWQALGLSEYVTLEINTIGTSEARANYGKALVAYLEAYKDQLDADSQRRLTSNPLRILDSKDANTQAVLANAPVLADFLDQESKDYFEQLKAILTANGQEFVVNPKLVRGLDYYNDTVFEWTTTRLGAQATVCAGGRYDRLVEILGGHATPGFGFGLGYERLLLLIEEVQGKQETPSADVFIINEGDVASYSLKVALQLRQAGFKVLNNLAGGKLKKQFTKADKSGAPLALIINPELSAANQVNVKRLATGEQETVDLANLVASLKA</sequence>
<dbReference type="GO" id="GO:0004821">
    <property type="term" value="F:histidine-tRNA ligase activity"/>
    <property type="evidence" value="ECO:0007669"/>
    <property type="project" value="UniProtKB-UniRule"/>
</dbReference>
<gene>
    <name evidence="11" type="primary">hisS</name>
    <name evidence="14" type="ORF">CJP74_02420</name>
</gene>
<dbReference type="Proteomes" id="UP000266258">
    <property type="component" value="Unassembled WGS sequence"/>
</dbReference>
<name>A0A3A1Y7S3_9GAMM</name>
<dbReference type="InterPro" id="IPR036621">
    <property type="entry name" value="Anticodon-bd_dom_sf"/>
</dbReference>
<evidence type="ECO:0000256" key="12">
    <source>
        <dbReference type="PIRSR" id="PIRSR001549-1"/>
    </source>
</evidence>
<dbReference type="EC" id="6.1.1.21" evidence="11"/>
<feature type="binding site" evidence="12">
    <location>
        <position position="127"/>
    </location>
    <ligand>
        <name>L-histidine</name>
        <dbReference type="ChEBI" id="CHEBI:57595"/>
    </ligand>
</feature>
<evidence type="ECO:0000256" key="4">
    <source>
        <dbReference type="ARBA" id="ARBA00022490"/>
    </source>
</evidence>
<dbReference type="SUPFAM" id="SSF55681">
    <property type="entry name" value="Class II aaRS and biotin synthetases"/>
    <property type="match status" value="1"/>
</dbReference>
<organism evidence="14 15">
    <name type="scientific">Psittacicella melopsittaci</name>
    <dbReference type="NCBI Taxonomy" id="2028576"/>
    <lineage>
        <taxon>Bacteria</taxon>
        <taxon>Pseudomonadati</taxon>
        <taxon>Pseudomonadota</taxon>
        <taxon>Gammaproteobacteria</taxon>
        <taxon>Pasteurellales</taxon>
        <taxon>Psittacicellaceae</taxon>
        <taxon>Psittacicella</taxon>
    </lineage>
</organism>
<feature type="binding site" evidence="12">
    <location>
        <begin position="263"/>
        <end position="264"/>
    </location>
    <ligand>
        <name>L-histidine</name>
        <dbReference type="ChEBI" id="CHEBI:57595"/>
    </ligand>
</feature>
<evidence type="ECO:0000313" key="14">
    <source>
        <dbReference type="EMBL" id="RIY33300.1"/>
    </source>
</evidence>
<dbReference type="InterPro" id="IPR033656">
    <property type="entry name" value="HisRS_anticodon"/>
</dbReference>
<keyword evidence="9 11" id="KW-0030">Aminoacyl-tRNA synthetase</keyword>
<dbReference type="InterPro" id="IPR015807">
    <property type="entry name" value="His-tRNA-ligase"/>
</dbReference>
<feature type="binding site" evidence="12">
    <location>
        <position position="131"/>
    </location>
    <ligand>
        <name>L-histidine</name>
        <dbReference type="ChEBI" id="CHEBI:57595"/>
    </ligand>
</feature>
<dbReference type="PIRSF" id="PIRSF001549">
    <property type="entry name" value="His-tRNA_synth"/>
    <property type="match status" value="1"/>
</dbReference>
<evidence type="ECO:0000256" key="3">
    <source>
        <dbReference type="ARBA" id="ARBA00011738"/>
    </source>
</evidence>
<dbReference type="InterPro" id="IPR045864">
    <property type="entry name" value="aa-tRNA-synth_II/BPL/LPL"/>
</dbReference>
<dbReference type="Pfam" id="PF13393">
    <property type="entry name" value="tRNA-synt_His"/>
    <property type="match status" value="1"/>
</dbReference>
<dbReference type="RefSeq" id="WP_119496691.1">
    <property type="nucleotide sequence ID" value="NZ_NRJH01000018.1"/>
</dbReference>
<comment type="similarity">
    <text evidence="2 11">Belongs to the class-II aminoacyl-tRNA synthetase family.</text>
</comment>
<dbReference type="CDD" id="cd00859">
    <property type="entry name" value="HisRS_anticodon"/>
    <property type="match status" value="1"/>
</dbReference>
<dbReference type="OrthoDB" id="9800814at2"/>
<dbReference type="GO" id="GO:0005737">
    <property type="term" value="C:cytoplasm"/>
    <property type="evidence" value="ECO:0007669"/>
    <property type="project" value="UniProtKB-SubCell"/>
</dbReference>
<protein>
    <recommendedName>
        <fullName evidence="11">Histidine--tRNA ligase</fullName>
        <ecNumber evidence="11">6.1.1.21</ecNumber>
    </recommendedName>
    <alternativeName>
        <fullName evidence="11">Histidyl-tRNA synthetase</fullName>
        <shortName evidence="11">HisRS</shortName>
    </alternativeName>
</protein>
<evidence type="ECO:0000256" key="6">
    <source>
        <dbReference type="ARBA" id="ARBA00022741"/>
    </source>
</evidence>
<dbReference type="PANTHER" id="PTHR43707">
    <property type="entry name" value="HISTIDYL-TRNA SYNTHETASE"/>
    <property type="match status" value="1"/>
</dbReference>
<evidence type="ECO:0000256" key="7">
    <source>
        <dbReference type="ARBA" id="ARBA00022840"/>
    </source>
</evidence>
<dbReference type="InterPro" id="IPR006195">
    <property type="entry name" value="aa-tRNA-synth_II"/>
</dbReference>
<keyword evidence="4 11" id="KW-0963">Cytoplasm</keyword>
<evidence type="ECO:0000256" key="2">
    <source>
        <dbReference type="ARBA" id="ARBA00008226"/>
    </source>
</evidence>
<comment type="subunit">
    <text evidence="3 11">Homodimer.</text>
</comment>
<dbReference type="EMBL" id="NRJH01000018">
    <property type="protein sequence ID" value="RIY33300.1"/>
    <property type="molecule type" value="Genomic_DNA"/>
</dbReference>
<evidence type="ECO:0000256" key="5">
    <source>
        <dbReference type="ARBA" id="ARBA00022598"/>
    </source>
</evidence>
<dbReference type="Gene3D" id="3.30.930.10">
    <property type="entry name" value="Bira Bifunctional Protein, Domain 2"/>
    <property type="match status" value="1"/>
</dbReference>
<evidence type="ECO:0000313" key="15">
    <source>
        <dbReference type="Proteomes" id="UP000266258"/>
    </source>
</evidence>
<dbReference type="CDD" id="cd00773">
    <property type="entry name" value="HisRS-like_core"/>
    <property type="match status" value="1"/>
</dbReference>
<evidence type="ECO:0000256" key="9">
    <source>
        <dbReference type="ARBA" id="ARBA00023146"/>
    </source>
</evidence>
<keyword evidence="5 11" id="KW-0436">Ligase</keyword>
<dbReference type="FunFam" id="3.30.930.10:FF:000005">
    <property type="entry name" value="Histidine--tRNA ligase"/>
    <property type="match status" value="1"/>
</dbReference>
<dbReference type="AlphaFoldDB" id="A0A3A1Y7S3"/>
<dbReference type="Gene3D" id="3.40.50.800">
    <property type="entry name" value="Anticodon-binding domain"/>
    <property type="match status" value="1"/>
</dbReference>
<feature type="binding site" evidence="12">
    <location>
        <position position="259"/>
    </location>
    <ligand>
        <name>L-histidine</name>
        <dbReference type="ChEBI" id="CHEBI:57595"/>
    </ligand>
</feature>
<dbReference type="Pfam" id="PF03129">
    <property type="entry name" value="HGTP_anticodon"/>
    <property type="match status" value="1"/>
</dbReference>
<evidence type="ECO:0000256" key="8">
    <source>
        <dbReference type="ARBA" id="ARBA00022917"/>
    </source>
</evidence>
<reference evidence="14 15" key="1">
    <citation type="submission" date="2017-08" db="EMBL/GenBank/DDBJ databases">
        <title>Reclassification of Bisgaard taxon 37 and 44.</title>
        <authorList>
            <person name="Christensen H."/>
        </authorList>
    </citation>
    <scope>NUCLEOTIDE SEQUENCE [LARGE SCALE GENOMIC DNA]</scope>
    <source>
        <strain evidence="14 15">B96_4</strain>
    </source>
</reference>
<dbReference type="InterPro" id="IPR004516">
    <property type="entry name" value="HisRS/HisZ"/>
</dbReference>
<dbReference type="InterPro" id="IPR004154">
    <property type="entry name" value="Anticodon-bd"/>
</dbReference>
<keyword evidence="8 11" id="KW-0648">Protein biosynthesis</keyword>
<evidence type="ECO:0000256" key="10">
    <source>
        <dbReference type="ARBA" id="ARBA00047639"/>
    </source>
</evidence>
<comment type="caution">
    <text evidence="14">The sequence shown here is derived from an EMBL/GenBank/DDBJ whole genome shotgun (WGS) entry which is preliminary data.</text>
</comment>
<feature type="domain" description="Aminoacyl-transfer RNA synthetases class-II family profile" evidence="13">
    <location>
        <begin position="1"/>
        <end position="326"/>
    </location>
</feature>
<dbReference type="PROSITE" id="PS50862">
    <property type="entry name" value="AA_TRNA_LIGASE_II"/>
    <property type="match status" value="1"/>
</dbReference>
<comment type="subcellular location">
    <subcellularLocation>
        <location evidence="1 11">Cytoplasm</location>
    </subcellularLocation>
</comment>
<keyword evidence="6 11" id="KW-0547">Nucleotide-binding</keyword>
<evidence type="ECO:0000256" key="11">
    <source>
        <dbReference type="HAMAP-Rule" id="MF_00127"/>
    </source>
</evidence>
<dbReference type="SUPFAM" id="SSF52954">
    <property type="entry name" value="Class II aaRS ABD-related"/>
    <property type="match status" value="1"/>
</dbReference>
<dbReference type="NCBIfam" id="TIGR00442">
    <property type="entry name" value="hisS"/>
    <property type="match status" value="1"/>
</dbReference>
<comment type="catalytic activity">
    <reaction evidence="10 11">
        <text>tRNA(His) + L-histidine + ATP = L-histidyl-tRNA(His) + AMP + diphosphate + H(+)</text>
        <dbReference type="Rhea" id="RHEA:17313"/>
        <dbReference type="Rhea" id="RHEA-COMP:9665"/>
        <dbReference type="Rhea" id="RHEA-COMP:9689"/>
        <dbReference type="ChEBI" id="CHEBI:15378"/>
        <dbReference type="ChEBI" id="CHEBI:30616"/>
        <dbReference type="ChEBI" id="CHEBI:33019"/>
        <dbReference type="ChEBI" id="CHEBI:57595"/>
        <dbReference type="ChEBI" id="CHEBI:78442"/>
        <dbReference type="ChEBI" id="CHEBI:78527"/>
        <dbReference type="ChEBI" id="CHEBI:456215"/>
        <dbReference type="EC" id="6.1.1.21"/>
    </reaction>
</comment>
<feature type="binding site" evidence="12">
    <location>
        <position position="113"/>
    </location>
    <ligand>
        <name>L-histidine</name>
        <dbReference type="ChEBI" id="CHEBI:57595"/>
    </ligand>
</feature>
<keyword evidence="7 11" id="KW-0067">ATP-binding</keyword>
<dbReference type="PANTHER" id="PTHR43707:SF1">
    <property type="entry name" value="HISTIDINE--TRNA LIGASE, MITOCHONDRIAL-RELATED"/>
    <property type="match status" value="1"/>
</dbReference>
<dbReference type="GO" id="GO:0006427">
    <property type="term" value="P:histidyl-tRNA aminoacylation"/>
    <property type="evidence" value="ECO:0007669"/>
    <property type="project" value="UniProtKB-UniRule"/>
</dbReference>
<evidence type="ECO:0000259" key="13">
    <source>
        <dbReference type="PROSITE" id="PS50862"/>
    </source>
</evidence>